<evidence type="ECO:0000256" key="6">
    <source>
        <dbReference type="ARBA" id="ARBA00031027"/>
    </source>
</evidence>
<evidence type="ECO:0000256" key="7">
    <source>
        <dbReference type="ARBA" id="ARBA00049551"/>
    </source>
</evidence>
<feature type="transmembrane region" description="Helical" evidence="8">
    <location>
        <begin position="254"/>
        <end position="275"/>
    </location>
</feature>
<feature type="transmembrane region" description="Helical" evidence="8">
    <location>
        <begin position="192"/>
        <end position="211"/>
    </location>
</feature>
<feature type="transmembrane region" description="Helical" evidence="8">
    <location>
        <begin position="386"/>
        <end position="409"/>
    </location>
</feature>
<feature type="transmembrane region" description="Helical" evidence="8">
    <location>
        <begin position="500"/>
        <end position="520"/>
    </location>
</feature>
<feature type="transmembrane region" description="Helical" evidence="8">
    <location>
        <begin position="102"/>
        <end position="120"/>
    </location>
</feature>
<keyword evidence="10" id="KW-0496">Mitochondrion</keyword>
<dbReference type="PRINTS" id="PR01434">
    <property type="entry name" value="NADHDHGNASE5"/>
</dbReference>
<keyword evidence="5 8" id="KW-0472">Membrane</keyword>
<dbReference type="PANTHER" id="PTHR42829">
    <property type="entry name" value="NADH-UBIQUINONE OXIDOREDUCTASE CHAIN 5"/>
    <property type="match status" value="1"/>
</dbReference>
<feature type="transmembrane region" description="Helical" evidence="8">
    <location>
        <begin position="343"/>
        <end position="366"/>
    </location>
</feature>
<accession>A0A088MG93</accession>
<gene>
    <name evidence="10" type="primary">nad5</name>
</gene>
<comment type="subcellular location">
    <subcellularLocation>
        <location evidence="1">Membrane</location>
        <topology evidence="1">Multi-pass membrane protein</topology>
    </subcellularLocation>
</comment>
<dbReference type="GO" id="GO:0016020">
    <property type="term" value="C:membrane"/>
    <property type="evidence" value="ECO:0007669"/>
    <property type="project" value="UniProtKB-SubCell"/>
</dbReference>
<evidence type="ECO:0000256" key="3">
    <source>
        <dbReference type="ARBA" id="ARBA00022692"/>
    </source>
</evidence>
<dbReference type="PANTHER" id="PTHR42829:SF2">
    <property type="entry name" value="NADH-UBIQUINONE OXIDOREDUCTASE CHAIN 5"/>
    <property type="match status" value="1"/>
</dbReference>
<feature type="transmembrane region" description="Helical" evidence="8">
    <location>
        <begin position="461"/>
        <end position="479"/>
    </location>
</feature>
<evidence type="ECO:0000313" key="10">
    <source>
        <dbReference type="EMBL" id="AIN37100.1"/>
    </source>
</evidence>
<keyword evidence="4 8" id="KW-1133">Transmembrane helix</keyword>
<dbReference type="GO" id="GO:0008137">
    <property type="term" value="F:NADH dehydrogenase (ubiquinone) activity"/>
    <property type="evidence" value="ECO:0007669"/>
    <property type="project" value="UniProtKB-EC"/>
</dbReference>
<dbReference type="EMBL" id="KM111525">
    <property type="protein sequence ID" value="AIN37100.1"/>
    <property type="molecule type" value="Genomic_DNA"/>
</dbReference>
<dbReference type="GO" id="GO:0042773">
    <property type="term" value="P:ATP synthesis coupled electron transport"/>
    <property type="evidence" value="ECO:0007669"/>
    <property type="project" value="InterPro"/>
</dbReference>
<feature type="transmembrane region" description="Helical" evidence="8">
    <location>
        <begin position="76"/>
        <end position="96"/>
    </location>
</feature>
<comment type="catalytic activity">
    <reaction evidence="7">
        <text>a ubiquinone + NADH + 5 H(+)(in) = a ubiquinol + NAD(+) + 4 H(+)(out)</text>
        <dbReference type="Rhea" id="RHEA:29091"/>
        <dbReference type="Rhea" id="RHEA-COMP:9565"/>
        <dbReference type="Rhea" id="RHEA-COMP:9566"/>
        <dbReference type="ChEBI" id="CHEBI:15378"/>
        <dbReference type="ChEBI" id="CHEBI:16389"/>
        <dbReference type="ChEBI" id="CHEBI:17976"/>
        <dbReference type="ChEBI" id="CHEBI:57540"/>
        <dbReference type="ChEBI" id="CHEBI:57945"/>
        <dbReference type="EC" id="7.1.1.2"/>
    </reaction>
</comment>
<proteinExistence type="predicted"/>
<evidence type="ECO:0000256" key="1">
    <source>
        <dbReference type="ARBA" id="ARBA00004141"/>
    </source>
</evidence>
<keyword evidence="3 8" id="KW-0812">Transmembrane</keyword>
<name>A0A088MG93_9TREM</name>
<feature type="transmembrane region" description="Helical" evidence="8">
    <location>
        <begin position="44"/>
        <end position="64"/>
    </location>
</feature>
<protein>
    <recommendedName>
        <fullName evidence="2">NADH:ubiquinone reductase (H(+)-translocating)</fullName>
        <ecNumber evidence="2">7.1.1.2</ecNumber>
    </recommendedName>
    <alternativeName>
        <fullName evidence="6">NADH dehydrogenase subunit 5</fullName>
    </alternativeName>
</protein>
<feature type="transmembrane region" description="Helical" evidence="8">
    <location>
        <begin position="155"/>
        <end position="180"/>
    </location>
</feature>
<dbReference type="Pfam" id="PF00361">
    <property type="entry name" value="Proton_antipo_M"/>
    <property type="match status" value="1"/>
</dbReference>
<feature type="transmembrane region" description="Helical" evidence="8">
    <location>
        <begin position="421"/>
        <end position="441"/>
    </location>
</feature>
<dbReference type="GO" id="GO:0015990">
    <property type="term" value="P:electron transport coupled proton transport"/>
    <property type="evidence" value="ECO:0007669"/>
    <property type="project" value="TreeGrafter"/>
</dbReference>
<dbReference type="InterPro" id="IPR003945">
    <property type="entry name" value="NU5C-like"/>
</dbReference>
<evidence type="ECO:0000256" key="4">
    <source>
        <dbReference type="ARBA" id="ARBA00022989"/>
    </source>
</evidence>
<dbReference type="InterPro" id="IPR001750">
    <property type="entry name" value="ND/Mrp_TM"/>
</dbReference>
<dbReference type="EC" id="7.1.1.2" evidence="2"/>
<evidence type="ECO:0000256" key="8">
    <source>
        <dbReference type="SAM" id="Phobius"/>
    </source>
</evidence>
<feature type="domain" description="NADH:quinone oxidoreductase/Mrp antiporter transmembrane" evidence="9">
    <location>
        <begin position="93"/>
        <end position="353"/>
    </location>
</feature>
<evidence type="ECO:0000256" key="5">
    <source>
        <dbReference type="ARBA" id="ARBA00023136"/>
    </source>
</evidence>
<evidence type="ECO:0000256" key="2">
    <source>
        <dbReference type="ARBA" id="ARBA00012944"/>
    </source>
</evidence>
<dbReference type="AlphaFoldDB" id="A0A088MG93"/>
<evidence type="ECO:0000259" key="9">
    <source>
        <dbReference type="Pfam" id="PF00361"/>
    </source>
</evidence>
<sequence>MLLVSLLFLGLVVWWNLDLVSLVGYFSWLSNVSFSSFSFMLDEVSVVCLYMLVCCGFVALFYCFHYFGGGLEGGLLFPLVVWFLSVMGILVLSSSLLFSLVFWEYLGLVSFFLILFYSNMSSLRASLITLFASRFGDVSLFVMIMWLSYVWDLSISVFLFLFVLVVITKSACYPFVSWLLEAMRAPTPVSSLVHSSTLVAAGIWFVLRYGYLGLGELNTVLVGLCFVTIILTSFSALVFMDLKKIVALSTCNNVSWCMLFFIFGDIYLSLLQLVSHGVCKCYLFMSVGDLMSQSGSSQSSVGVYLGRYSGLFLPVIHGFLVLSLCGLPFIGVFFSKHVLFSGLLYSGGVGVFLVSLICLMLSYVYSFRFMFMLLGSVGGLSSGYSSFFFIICPLVVLGSLLNFLGSVFMVELSSMSMSESLLILLIQGLGCVLGSWLYFVLMGTGRWSALLSGCEGYVNAFYGSFVEFSSLCVVSFYRWEVYLLGVLSDFSFRGWLVRSSFFSLNFVVLGLFFVVVFGFIL</sequence>
<reference evidence="10" key="1">
    <citation type="journal article" date="2015" name="Parasit. Vectors">
        <title>Mitochondrial genome of Hypoderaeum conoideum - comparison with selected trematodes.</title>
        <authorList>
            <person name="Yang X."/>
            <person name="Gasser R.B."/>
            <person name="Koehler A.V."/>
            <person name="Wang L."/>
            <person name="Zhu K."/>
            <person name="Chen L."/>
            <person name="Feng H."/>
            <person name="Hu M."/>
            <person name="Fang R."/>
        </authorList>
    </citation>
    <scope>NUCLEOTIDE SEQUENCE</scope>
    <source>
        <strain evidence="10">Hubei-2014</strain>
    </source>
</reference>
<feature type="transmembrane region" description="Helical" evidence="8">
    <location>
        <begin position="311"/>
        <end position="334"/>
    </location>
</feature>
<organism evidence="10">
    <name type="scientific">Hypoderaeum sp. Hubei-2014</name>
    <dbReference type="NCBI Taxonomy" id="1537992"/>
    <lineage>
        <taxon>Eukaryota</taxon>
        <taxon>Metazoa</taxon>
        <taxon>Spiralia</taxon>
        <taxon>Lophotrochozoa</taxon>
        <taxon>Platyhelminthes</taxon>
        <taxon>Trematoda</taxon>
        <taxon>Digenea</taxon>
        <taxon>Plagiorchiida</taxon>
        <taxon>Echinostomata</taxon>
        <taxon>Echinostomatoidea</taxon>
        <taxon>Echinostomatidae</taxon>
        <taxon>Hypoderaeum</taxon>
    </lineage>
</organism>
<dbReference type="GO" id="GO:0003954">
    <property type="term" value="F:NADH dehydrogenase activity"/>
    <property type="evidence" value="ECO:0007669"/>
    <property type="project" value="TreeGrafter"/>
</dbReference>
<feature type="transmembrane region" description="Helical" evidence="8">
    <location>
        <begin position="217"/>
        <end position="242"/>
    </location>
</feature>
<feature type="transmembrane region" description="Helical" evidence="8">
    <location>
        <begin position="127"/>
        <end position="149"/>
    </location>
</feature>
<geneLocation type="mitochondrion" evidence="10"/>